<keyword evidence="5 7" id="KW-1133">Transmembrane helix</keyword>
<dbReference type="OrthoDB" id="280866at2"/>
<evidence type="ECO:0000256" key="5">
    <source>
        <dbReference type="ARBA" id="ARBA00022989"/>
    </source>
</evidence>
<evidence type="ECO:0000313" key="9">
    <source>
        <dbReference type="Proteomes" id="UP000029707"/>
    </source>
</evidence>
<evidence type="ECO:0000256" key="1">
    <source>
        <dbReference type="ARBA" id="ARBA00004651"/>
    </source>
</evidence>
<dbReference type="EMBL" id="JRMQ02000011">
    <property type="protein sequence ID" value="TLE00526.1"/>
    <property type="molecule type" value="Genomic_DNA"/>
</dbReference>
<evidence type="ECO:0000256" key="4">
    <source>
        <dbReference type="ARBA" id="ARBA00022692"/>
    </source>
</evidence>
<dbReference type="InterPro" id="IPR032808">
    <property type="entry name" value="DoxX"/>
</dbReference>
<dbReference type="PANTHER" id="PTHR33452:SF1">
    <property type="entry name" value="INNER MEMBRANE PROTEIN YPHA-RELATED"/>
    <property type="match status" value="1"/>
</dbReference>
<keyword evidence="9" id="KW-1185">Reference proteome</keyword>
<keyword evidence="6 7" id="KW-0472">Membrane</keyword>
<feature type="transmembrane region" description="Helical" evidence="7">
    <location>
        <begin position="45"/>
        <end position="65"/>
    </location>
</feature>
<reference evidence="8 9" key="1">
    <citation type="journal article" date="2014" name="Genome Announc.">
        <title>Draft genome sequences of eight enterohepatic helicobacter species isolated from both laboratory and wild rodents.</title>
        <authorList>
            <person name="Sheh A."/>
            <person name="Shen Z."/>
            <person name="Fox J.G."/>
        </authorList>
    </citation>
    <scope>NUCLEOTIDE SEQUENCE [LARGE SCALE GENOMIC DNA]</scope>
    <source>
        <strain evidence="8 9">MIT 01-6451</strain>
    </source>
</reference>
<dbReference type="PANTHER" id="PTHR33452">
    <property type="entry name" value="OXIDOREDUCTASE CATD-RELATED"/>
    <property type="match status" value="1"/>
</dbReference>
<protein>
    <submittedName>
        <fullName evidence="8">DoxX family protein</fullName>
    </submittedName>
</protein>
<comment type="similarity">
    <text evidence="2">Belongs to the DoxX family.</text>
</comment>
<dbReference type="AlphaFoldDB" id="A0A4U8TK84"/>
<keyword evidence="4 7" id="KW-0812">Transmembrane</keyword>
<dbReference type="STRING" id="425400.LS65_08295"/>
<name>A0A4U8TK84_9HELI</name>
<dbReference type="Proteomes" id="UP000029707">
    <property type="component" value="Unassembled WGS sequence"/>
</dbReference>
<comment type="subcellular location">
    <subcellularLocation>
        <location evidence="1">Cell membrane</location>
        <topology evidence="1">Multi-pass membrane protein</topology>
    </subcellularLocation>
</comment>
<dbReference type="RefSeq" id="WP_034362979.1">
    <property type="nucleotide sequence ID" value="NZ_CAJUDB010000018.1"/>
</dbReference>
<evidence type="ECO:0000256" key="3">
    <source>
        <dbReference type="ARBA" id="ARBA00022475"/>
    </source>
</evidence>
<feature type="transmembrane region" description="Helical" evidence="7">
    <location>
        <begin position="77"/>
        <end position="95"/>
    </location>
</feature>
<sequence length="130" mass="14290">MFHNDDLGKLIVRLCVGGLMLFHGVNKITNGISGIEGFMESQGLPIFFAYGAYIGEVLAPLMIIVGYQVRIAAALEAFTMLVAIYVATGFEIFALDKYGGWVIELHLLYMLPCIALTFMGGGRYGVRFKK</sequence>
<keyword evidence="3" id="KW-1003">Cell membrane</keyword>
<proteinExistence type="inferred from homology"/>
<comment type="caution">
    <text evidence="8">The sequence shown here is derived from an EMBL/GenBank/DDBJ whole genome shotgun (WGS) entry which is preliminary data.</text>
</comment>
<dbReference type="InterPro" id="IPR051907">
    <property type="entry name" value="DoxX-like_oxidoreductase"/>
</dbReference>
<accession>A0A4U8TK84</accession>
<dbReference type="GO" id="GO:0005886">
    <property type="term" value="C:plasma membrane"/>
    <property type="evidence" value="ECO:0007669"/>
    <property type="project" value="UniProtKB-SubCell"/>
</dbReference>
<gene>
    <name evidence="8" type="ORF">LS65_007480</name>
</gene>
<dbReference type="Pfam" id="PF07681">
    <property type="entry name" value="DoxX"/>
    <property type="match status" value="1"/>
</dbReference>
<evidence type="ECO:0000313" key="8">
    <source>
        <dbReference type="EMBL" id="TLE00526.1"/>
    </source>
</evidence>
<evidence type="ECO:0000256" key="6">
    <source>
        <dbReference type="ARBA" id="ARBA00023136"/>
    </source>
</evidence>
<evidence type="ECO:0000256" key="7">
    <source>
        <dbReference type="SAM" id="Phobius"/>
    </source>
</evidence>
<evidence type="ECO:0000256" key="2">
    <source>
        <dbReference type="ARBA" id="ARBA00006679"/>
    </source>
</evidence>
<organism evidence="8 9">
    <name type="scientific">Helicobacter japonicus</name>
    <dbReference type="NCBI Taxonomy" id="425400"/>
    <lineage>
        <taxon>Bacteria</taxon>
        <taxon>Pseudomonadati</taxon>
        <taxon>Campylobacterota</taxon>
        <taxon>Epsilonproteobacteria</taxon>
        <taxon>Campylobacterales</taxon>
        <taxon>Helicobacteraceae</taxon>
        <taxon>Helicobacter</taxon>
    </lineage>
</organism>
<feature type="transmembrane region" description="Helical" evidence="7">
    <location>
        <begin position="107"/>
        <end position="126"/>
    </location>
</feature>